<comment type="caution">
    <text evidence="2">The sequence shown here is derived from an EMBL/GenBank/DDBJ whole genome shotgun (WGS) entry which is preliminary data.</text>
</comment>
<accession>A0ABV9K6B2</accession>
<dbReference type="SUPFAM" id="SSF82866">
    <property type="entry name" value="Multidrug efflux transporter AcrB transmembrane domain"/>
    <property type="match status" value="2"/>
</dbReference>
<dbReference type="Proteomes" id="UP001596020">
    <property type="component" value="Unassembled WGS sequence"/>
</dbReference>
<dbReference type="RefSeq" id="WP_380077651.1">
    <property type="nucleotide sequence ID" value="NZ_JBHSGO010000044.1"/>
</dbReference>
<dbReference type="Gene3D" id="1.20.1640.10">
    <property type="entry name" value="Multidrug efflux transporter AcrB transmembrane domain"/>
    <property type="match status" value="2"/>
</dbReference>
<dbReference type="Gene3D" id="3.30.70.1320">
    <property type="entry name" value="Multidrug efflux transporter AcrB pore domain like"/>
    <property type="match status" value="1"/>
</dbReference>
<dbReference type="PRINTS" id="PR00702">
    <property type="entry name" value="ACRIFLAVINRP"/>
</dbReference>
<evidence type="ECO:0000256" key="1">
    <source>
        <dbReference type="SAM" id="Phobius"/>
    </source>
</evidence>
<feature type="transmembrane region" description="Helical" evidence="1">
    <location>
        <begin position="429"/>
        <end position="449"/>
    </location>
</feature>
<dbReference type="Pfam" id="PF00873">
    <property type="entry name" value="ACR_tran"/>
    <property type="match status" value="1"/>
</dbReference>
<feature type="transmembrane region" description="Helical" evidence="1">
    <location>
        <begin position="997"/>
        <end position="1023"/>
    </location>
</feature>
<feature type="transmembrane region" description="Helical" evidence="1">
    <location>
        <begin position="12"/>
        <end position="30"/>
    </location>
</feature>
<dbReference type="EMBL" id="JBHSGO010000044">
    <property type="protein sequence ID" value="MFC4665478.1"/>
    <property type="molecule type" value="Genomic_DNA"/>
</dbReference>
<dbReference type="PANTHER" id="PTHR32063:SF0">
    <property type="entry name" value="SWARMING MOTILITY PROTEIN SWRC"/>
    <property type="match status" value="1"/>
</dbReference>
<evidence type="ECO:0000313" key="3">
    <source>
        <dbReference type="Proteomes" id="UP001596020"/>
    </source>
</evidence>
<dbReference type="PANTHER" id="PTHR32063">
    <property type="match status" value="1"/>
</dbReference>
<dbReference type="InterPro" id="IPR001036">
    <property type="entry name" value="Acrflvin-R"/>
</dbReference>
<keyword evidence="3" id="KW-1185">Reference proteome</keyword>
<protein>
    <submittedName>
        <fullName evidence="2">Efflux RND transporter permease subunit</fullName>
    </submittedName>
</protein>
<feature type="transmembrane region" description="Helical" evidence="1">
    <location>
        <begin position="892"/>
        <end position="912"/>
    </location>
</feature>
<feature type="transmembrane region" description="Helical" evidence="1">
    <location>
        <begin position="383"/>
        <end position="408"/>
    </location>
</feature>
<feature type="transmembrane region" description="Helical" evidence="1">
    <location>
        <begin position="918"/>
        <end position="942"/>
    </location>
</feature>
<dbReference type="SUPFAM" id="SSF82714">
    <property type="entry name" value="Multidrug efflux transporter AcrB TolC docking domain, DN and DC subdomains"/>
    <property type="match status" value="2"/>
</dbReference>
<feature type="transmembrane region" description="Helical" evidence="1">
    <location>
        <begin position="461"/>
        <end position="483"/>
    </location>
</feature>
<keyword evidence="1" id="KW-1133">Transmembrane helix</keyword>
<feature type="transmembrane region" description="Helical" evidence="1">
    <location>
        <begin position="335"/>
        <end position="351"/>
    </location>
</feature>
<name>A0ABV9K6B2_9PORP</name>
<dbReference type="Gene3D" id="3.30.70.1430">
    <property type="entry name" value="Multidrug efflux transporter AcrB pore domain"/>
    <property type="match status" value="2"/>
</dbReference>
<keyword evidence="1" id="KW-0472">Membrane</keyword>
<feature type="transmembrane region" description="Helical" evidence="1">
    <location>
        <begin position="531"/>
        <end position="549"/>
    </location>
</feature>
<feature type="transmembrane region" description="Helical" evidence="1">
    <location>
        <begin position="963"/>
        <end position="985"/>
    </location>
</feature>
<dbReference type="SUPFAM" id="SSF82693">
    <property type="entry name" value="Multidrug efflux transporter AcrB pore domain, PN1, PN2, PC1 and PC2 subdomains"/>
    <property type="match status" value="3"/>
</dbReference>
<sequence length="1049" mass="115572">MSIYKTAVNKPITTMLAFVALAILGVFSLTKLPIDLYPEFETNSIMVITSYPGASSSDIENNVSRPLENVLNAVSNLKHITSKSNENISIISLTFNEGTDINVATNDVRDKLDMVTNQLPDGANKPMLFRFGADDIPIVIMSVQAKESTRALNKILDNDVKNTLGRLDGVGGITIMGPVKREIQVYCDPIKLEAYHIPIEQISRIIMAENRTVSAGLIDIGKQTTALRVEGEISDPKELEDIVISSINGRNVYLKDVARVEDSQAERSQEVYNNGVQGAMIVINKQSGANSVKIASAIKEEMPIIQKQLPPDVKLGIIFDTSENINKTISSLEETIYITFFVVVLVVLFFLGRWRATFIICLTIPVSLVGSFIYLLASGNTLNIISLSSLSIAIGMVVDDAIVVLENITTHIERGSYPKQAAIHATNEVGISVIASTLTMLAVFLPLTMVGGMTGILFRQLGWIVSIIMIISTVAALSLTPMLSSQLLRRTKVNNLSKSAKIFAPIERMLKSMENIYVRTLKYAVTHRKTIITSAVVIFAASIFCAPMVKTEFFPMADNSFISLTAELPAGTAVEETRDLAQTLYKEWTKDNPEIKLCNYSLGQADADNTFASMNKNGTNVLSFNVKLVDPQDRKRSMQEVAESIRQSLKRHPAIKTFQVNAGGNKGGAGGQPTVDLEIYGYDFQKTDELAGKFKEAMLKFPSCSQVTVSREDYVPNFQVDFDRKKLAENGLNVSTAALALRNQFNGAESGYFREDGDEYKIMVRLNKDSRRSLQDVENTIIYTPQGRGIRLCELGKVREEYMPPTIERKDRQRIVTVSGVVAKGKALSDLVAETQSMMKKVQLPDGISYKVGGTYEDQQKSFGDLGSLLILIILLVFIVMAAEFESLRDPFVIMFSIPFAFTGVIFGLLLTNTTLSVMALIGLIMLMGIVVKNGIVLIDYIRLCRERGNGIKNSVVMSGKSRLRPVLMTTATTVLGLLPMAIGIGQGSEMWKPMGIAVVSGLVVSTLITLILIPTIYTTVLAMDTKKERKKLVKKHELKERLEKEQQD</sequence>
<evidence type="ECO:0000313" key="2">
    <source>
        <dbReference type="EMBL" id="MFC4665478.1"/>
    </source>
</evidence>
<gene>
    <name evidence="2" type="ORF">ACFO3G_02450</name>
</gene>
<proteinExistence type="predicted"/>
<dbReference type="Gene3D" id="3.30.2090.10">
    <property type="entry name" value="Multidrug efflux transporter AcrB TolC docking domain, DN and DC subdomains"/>
    <property type="match status" value="2"/>
</dbReference>
<feature type="transmembrane region" description="Helical" evidence="1">
    <location>
        <begin position="358"/>
        <end position="377"/>
    </location>
</feature>
<keyword evidence="1" id="KW-0812">Transmembrane</keyword>
<reference evidence="3" key="1">
    <citation type="journal article" date="2019" name="Int. J. Syst. Evol. Microbiol.">
        <title>The Global Catalogue of Microorganisms (GCM) 10K type strain sequencing project: providing services to taxonomists for standard genome sequencing and annotation.</title>
        <authorList>
            <consortium name="The Broad Institute Genomics Platform"/>
            <consortium name="The Broad Institute Genome Sequencing Center for Infectious Disease"/>
            <person name="Wu L."/>
            <person name="Ma J."/>
        </authorList>
    </citation>
    <scope>NUCLEOTIDE SEQUENCE [LARGE SCALE GENOMIC DNA]</scope>
    <source>
        <strain evidence="3">CGMCC 4.7357</strain>
    </source>
</reference>
<dbReference type="Gene3D" id="3.30.70.1440">
    <property type="entry name" value="Multidrug efflux transporter AcrB pore domain"/>
    <property type="match status" value="1"/>
</dbReference>
<dbReference type="InterPro" id="IPR027463">
    <property type="entry name" value="AcrB_DN_DC_subdom"/>
</dbReference>
<feature type="transmembrane region" description="Helical" evidence="1">
    <location>
        <begin position="866"/>
        <end position="885"/>
    </location>
</feature>
<organism evidence="2 3">
    <name type="scientific">Falsiporphyromonas endometrii</name>
    <dbReference type="NCBI Taxonomy" id="1387297"/>
    <lineage>
        <taxon>Bacteria</taxon>
        <taxon>Pseudomonadati</taxon>
        <taxon>Bacteroidota</taxon>
        <taxon>Bacteroidia</taxon>
        <taxon>Bacteroidales</taxon>
        <taxon>Porphyromonadaceae</taxon>
        <taxon>Falsiporphyromonas</taxon>
    </lineage>
</organism>